<feature type="transmembrane region" description="Helical" evidence="1">
    <location>
        <begin position="101"/>
        <end position="120"/>
    </location>
</feature>
<dbReference type="Pfam" id="PF16344">
    <property type="entry name" value="FecR_C"/>
    <property type="match status" value="1"/>
</dbReference>
<name>A0A7L7L8D9_9BACT</name>
<dbReference type="PIRSF" id="PIRSF018266">
    <property type="entry name" value="FecR"/>
    <property type="match status" value="1"/>
</dbReference>
<proteinExistence type="predicted"/>
<dbReference type="PANTHER" id="PTHR30273:SF2">
    <property type="entry name" value="PROTEIN FECR"/>
    <property type="match status" value="1"/>
</dbReference>
<dbReference type="Gene3D" id="3.55.50.30">
    <property type="match status" value="1"/>
</dbReference>
<evidence type="ECO:0000259" key="2">
    <source>
        <dbReference type="Pfam" id="PF04773"/>
    </source>
</evidence>
<dbReference type="GO" id="GO:0016989">
    <property type="term" value="F:sigma factor antagonist activity"/>
    <property type="evidence" value="ECO:0007669"/>
    <property type="project" value="TreeGrafter"/>
</dbReference>
<dbReference type="InterPro" id="IPR012373">
    <property type="entry name" value="Ferrdict_sens_TM"/>
</dbReference>
<dbReference type="KEGG" id="add:HUW48_13860"/>
<protein>
    <submittedName>
        <fullName evidence="4">FecR family protein</fullName>
    </submittedName>
</protein>
<dbReference type="Proteomes" id="UP000514509">
    <property type="component" value="Chromosome"/>
</dbReference>
<sequence length="347" mass="39663">MNYRDYSVSDFAADAYFQKWVQNPDINTTVFWEQWLLQNPDKKIVVEQAIKLLATFRFQENAYSQDFINNIWRNIEEKIEDTNNVKPLYASKKNFSIKNIIRFRHVAAIFLVLVLAAVLFNKLSTPPLISHSTPSGQIKTILLPDSSLVTLNANSRLLYRQSWSTLKLREVWLEGEGYFQVRKKPVPTASSSGIKFIVHVNLMDIEVLGTKFNVNTRRGKAQVVLNSGKVKLSSQQDNNLVSTYMMPGDLVERTSRTGGFFKKVVDPNLYSSWKTQHFVFKTTTMAEIVAVLEDTYGWEIQLKNPKVGQMTFTSTVPVNKPDVLLRLLAESFKIDIQKEGNKVVIGN</sequence>
<feature type="domain" description="FecR protein" evidence="2">
    <location>
        <begin position="132"/>
        <end position="231"/>
    </location>
</feature>
<keyword evidence="5" id="KW-1185">Reference proteome</keyword>
<dbReference type="EMBL" id="CP055153">
    <property type="protein sequence ID" value="QMU29058.1"/>
    <property type="molecule type" value="Genomic_DNA"/>
</dbReference>
<dbReference type="InterPro" id="IPR006860">
    <property type="entry name" value="FecR"/>
</dbReference>
<accession>A0A7L7L8D9</accession>
<dbReference type="Pfam" id="PF04773">
    <property type="entry name" value="FecR"/>
    <property type="match status" value="1"/>
</dbReference>
<dbReference type="InterPro" id="IPR032508">
    <property type="entry name" value="FecR_C"/>
</dbReference>
<organism evidence="4 5">
    <name type="scientific">Adhaeribacter radiodurans</name>
    <dbReference type="NCBI Taxonomy" id="2745197"/>
    <lineage>
        <taxon>Bacteria</taxon>
        <taxon>Pseudomonadati</taxon>
        <taxon>Bacteroidota</taxon>
        <taxon>Cytophagia</taxon>
        <taxon>Cytophagales</taxon>
        <taxon>Hymenobacteraceae</taxon>
        <taxon>Adhaeribacter</taxon>
    </lineage>
</organism>
<feature type="domain" description="Protein FecR C-terminal" evidence="3">
    <location>
        <begin position="278"/>
        <end position="345"/>
    </location>
</feature>
<evidence type="ECO:0000313" key="5">
    <source>
        <dbReference type="Proteomes" id="UP000514509"/>
    </source>
</evidence>
<dbReference type="PANTHER" id="PTHR30273">
    <property type="entry name" value="PERIPLASMIC SIGNAL SENSOR AND SIGMA FACTOR ACTIVATOR FECR-RELATED"/>
    <property type="match status" value="1"/>
</dbReference>
<evidence type="ECO:0000259" key="3">
    <source>
        <dbReference type="Pfam" id="PF16344"/>
    </source>
</evidence>
<evidence type="ECO:0000313" key="4">
    <source>
        <dbReference type="EMBL" id="QMU29058.1"/>
    </source>
</evidence>
<gene>
    <name evidence="4" type="ORF">HUW48_13860</name>
</gene>
<dbReference type="RefSeq" id="WP_182411517.1">
    <property type="nucleotide sequence ID" value="NZ_CP055153.1"/>
</dbReference>
<dbReference type="Gene3D" id="2.60.120.1440">
    <property type="match status" value="1"/>
</dbReference>
<keyword evidence="1" id="KW-0812">Transmembrane</keyword>
<keyword evidence="1" id="KW-0472">Membrane</keyword>
<reference evidence="4 5" key="1">
    <citation type="submission" date="2020-08" db="EMBL/GenBank/DDBJ databases">
        <title>Adhaeribacter dokdonensis sp. nov., isolated from the rhizosphere of Elymus tsukushiensis, a plant native to the Dokdo Islands, Republic of Korea.</title>
        <authorList>
            <person name="Ghim S.Y."/>
        </authorList>
    </citation>
    <scope>NUCLEOTIDE SEQUENCE [LARGE SCALE GENOMIC DNA]</scope>
    <source>
        <strain evidence="4 5">KUDC8001</strain>
    </source>
</reference>
<evidence type="ECO:0000256" key="1">
    <source>
        <dbReference type="SAM" id="Phobius"/>
    </source>
</evidence>
<keyword evidence="1" id="KW-1133">Transmembrane helix</keyword>
<dbReference type="AlphaFoldDB" id="A0A7L7L8D9"/>